<dbReference type="PANTHER" id="PTHR13170:SF16">
    <property type="entry name" value="PROTEIN O-GLCNACASE"/>
    <property type="match status" value="1"/>
</dbReference>
<dbReference type="SUPFAM" id="SSF55729">
    <property type="entry name" value="Acyl-CoA N-acyltransferases (Nat)"/>
    <property type="match status" value="1"/>
</dbReference>
<dbReference type="InParanoid" id="A0A286UN04"/>
<comment type="caution">
    <text evidence="2">The sequence shown here is derived from an EMBL/GenBank/DDBJ whole genome shotgun (WGS) entry which is preliminary data.</text>
</comment>
<dbReference type="PANTHER" id="PTHR13170">
    <property type="entry name" value="O-GLCNACASE"/>
    <property type="match status" value="1"/>
</dbReference>
<dbReference type="GO" id="GO:0009100">
    <property type="term" value="P:glycoprotein metabolic process"/>
    <property type="evidence" value="ECO:0007669"/>
    <property type="project" value="TreeGrafter"/>
</dbReference>
<dbReference type="PROSITE" id="PS51186">
    <property type="entry name" value="GNAT"/>
    <property type="match status" value="1"/>
</dbReference>
<dbReference type="CDD" id="cd04301">
    <property type="entry name" value="NAT_SF"/>
    <property type="match status" value="1"/>
</dbReference>
<dbReference type="Proteomes" id="UP000217199">
    <property type="component" value="Unassembled WGS sequence"/>
</dbReference>
<dbReference type="AlphaFoldDB" id="A0A286UN04"/>
<dbReference type="GO" id="GO:0016231">
    <property type="term" value="F:beta-N-acetylglucosaminidase activity"/>
    <property type="evidence" value="ECO:0007669"/>
    <property type="project" value="TreeGrafter"/>
</dbReference>
<dbReference type="EMBL" id="NBII01000003">
    <property type="protein sequence ID" value="PAV20991.1"/>
    <property type="molecule type" value="Genomic_DNA"/>
</dbReference>
<evidence type="ECO:0000313" key="3">
    <source>
        <dbReference type="Proteomes" id="UP000217199"/>
    </source>
</evidence>
<dbReference type="Gene3D" id="3.40.630.30">
    <property type="match status" value="1"/>
</dbReference>
<name>A0A286UN04_9AGAM</name>
<dbReference type="InterPro" id="IPR016181">
    <property type="entry name" value="Acyl_CoA_acyltransferase"/>
</dbReference>
<evidence type="ECO:0000313" key="2">
    <source>
        <dbReference type="EMBL" id="PAV20991.1"/>
    </source>
</evidence>
<protein>
    <submittedName>
        <fullName evidence="2">Acyl-N-acyltransferase</fullName>
    </submittedName>
</protein>
<dbReference type="Pfam" id="PF00583">
    <property type="entry name" value="Acetyltransf_1"/>
    <property type="match status" value="1"/>
</dbReference>
<reference evidence="2 3" key="1">
    <citation type="journal article" date="2017" name="Mol. Ecol.">
        <title>Comparative and population genomic landscape of Phellinus noxius: A hypervariable fungus causing root rot in trees.</title>
        <authorList>
            <person name="Chung C.L."/>
            <person name="Lee T.J."/>
            <person name="Akiba M."/>
            <person name="Lee H.H."/>
            <person name="Kuo T.H."/>
            <person name="Liu D."/>
            <person name="Ke H.M."/>
            <person name="Yokoi T."/>
            <person name="Roa M.B."/>
            <person name="Lu M.J."/>
            <person name="Chang Y.Y."/>
            <person name="Ann P.J."/>
            <person name="Tsai J.N."/>
            <person name="Chen C.Y."/>
            <person name="Tzean S.S."/>
            <person name="Ota Y."/>
            <person name="Hattori T."/>
            <person name="Sahashi N."/>
            <person name="Liou R.F."/>
            <person name="Kikuchi T."/>
            <person name="Tsai I.J."/>
        </authorList>
    </citation>
    <scope>NUCLEOTIDE SEQUENCE [LARGE SCALE GENOMIC DNA]</scope>
    <source>
        <strain evidence="2 3">FFPRI411160</strain>
    </source>
</reference>
<accession>A0A286UN04</accession>
<dbReference type="InterPro" id="IPR000182">
    <property type="entry name" value="GNAT_dom"/>
</dbReference>
<dbReference type="OrthoDB" id="9975416at2759"/>
<dbReference type="STRING" id="2282107.A0A286UN04"/>
<proteinExistence type="predicted"/>
<dbReference type="InterPro" id="IPR051822">
    <property type="entry name" value="Glycosyl_Hydrolase_84"/>
</dbReference>
<organism evidence="2 3">
    <name type="scientific">Pyrrhoderma noxium</name>
    <dbReference type="NCBI Taxonomy" id="2282107"/>
    <lineage>
        <taxon>Eukaryota</taxon>
        <taxon>Fungi</taxon>
        <taxon>Dikarya</taxon>
        <taxon>Basidiomycota</taxon>
        <taxon>Agaricomycotina</taxon>
        <taxon>Agaricomycetes</taxon>
        <taxon>Hymenochaetales</taxon>
        <taxon>Hymenochaetaceae</taxon>
        <taxon>Pyrrhoderma</taxon>
    </lineage>
</organism>
<gene>
    <name evidence="2" type="ORF">PNOK_0361800</name>
</gene>
<feature type="domain" description="N-acetyltransferase" evidence="1">
    <location>
        <begin position="83"/>
        <end position="232"/>
    </location>
</feature>
<keyword evidence="3" id="KW-1185">Reference proteome</keyword>
<dbReference type="GO" id="GO:0016747">
    <property type="term" value="F:acyltransferase activity, transferring groups other than amino-acyl groups"/>
    <property type="evidence" value="ECO:0007669"/>
    <property type="project" value="InterPro"/>
</dbReference>
<sequence length="232" mass="26107">MSSSLRDPSLYIRPACKEDASSLSRICLLTADAGKSAESLHAIGELPGLIFATPYVHLPHTAGFVLVRRKNSDNDKSTEEEEVIGYTATTYDSKEFQTIAEQEWYPSYCKKYPKPSENPDYYKALAISDQDKRFIALLHAPEQVPEACLKFCPAHMHINILPEAQKQGWGRKLVGSIVKYLRDEKGMNRVWLGIDPRNVNAAQFYTKLGFKPIEGAPSNYFGLSFDDFVFST</sequence>
<evidence type="ECO:0000259" key="1">
    <source>
        <dbReference type="PROSITE" id="PS51186"/>
    </source>
</evidence>